<reference evidence="5 6" key="1">
    <citation type="submission" date="2019-05" db="EMBL/GenBank/DDBJ databases">
        <title>Draft genome sequence of Nonomuraea zeae DSM 100528.</title>
        <authorList>
            <person name="Saricaoglu S."/>
            <person name="Isik K."/>
        </authorList>
    </citation>
    <scope>NUCLEOTIDE SEQUENCE [LARGE SCALE GENOMIC DNA]</scope>
    <source>
        <strain evidence="5 6">DSM 100528</strain>
    </source>
</reference>
<feature type="domain" description="RNA polymerase sigma-70 region 2" evidence="4">
    <location>
        <begin position="26"/>
        <end position="90"/>
    </location>
</feature>
<dbReference type="Gene3D" id="1.10.10.10">
    <property type="entry name" value="Winged helix-like DNA-binding domain superfamily/Winged helix DNA-binding domain"/>
    <property type="match status" value="1"/>
</dbReference>
<proteinExistence type="predicted"/>
<keyword evidence="6" id="KW-1185">Reference proteome</keyword>
<dbReference type="PANTHER" id="PTHR43133">
    <property type="entry name" value="RNA POLYMERASE ECF-TYPE SIGMA FACTO"/>
    <property type="match status" value="1"/>
</dbReference>
<dbReference type="AlphaFoldDB" id="A0A5S4FW37"/>
<evidence type="ECO:0000313" key="6">
    <source>
        <dbReference type="Proteomes" id="UP000306628"/>
    </source>
</evidence>
<evidence type="ECO:0000313" key="5">
    <source>
        <dbReference type="EMBL" id="TMR24858.1"/>
    </source>
</evidence>
<evidence type="ECO:0000256" key="3">
    <source>
        <dbReference type="ARBA" id="ARBA00023163"/>
    </source>
</evidence>
<keyword evidence="2" id="KW-0731">Sigma factor</keyword>
<sequence length="284" mass="31092">MSHADAGERDLVRAAQRGDRQARDMLVRRCLPLVYGIVGRALSGLPEVDDVVQETMLRVVRDLPALRGPESFRAWVSAIAVHQVGTHRQRAGEALGHTGALAGTPQPGADFEELAILRLRLSGQRREVARAGRWLDDEDRVVLSLWWQEAAGELSRDEVAAALGVTVAYAGVRVQRMRNQLEIGRSVVAALAAGECRELGRVTTGWDGRPTRRCRSWSAPAGRAPRRAATRRCRSWSTPAGRTLRRAAMPGAARKPRRAMTGAAPRLRTVGRAPGWRGRCGRTP</sequence>
<evidence type="ECO:0000256" key="1">
    <source>
        <dbReference type="ARBA" id="ARBA00023015"/>
    </source>
</evidence>
<comment type="caution">
    <text evidence="5">The sequence shown here is derived from an EMBL/GenBank/DDBJ whole genome shotgun (WGS) entry which is preliminary data.</text>
</comment>
<dbReference type="Proteomes" id="UP000306628">
    <property type="component" value="Unassembled WGS sequence"/>
</dbReference>
<name>A0A5S4FW37_9ACTN</name>
<organism evidence="5 6">
    <name type="scientific">Nonomuraea zeae</name>
    <dbReference type="NCBI Taxonomy" id="1642303"/>
    <lineage>
        <taxon>Bacteria</taxon>
        <taxon>Bacillati</taxon>
        <taxon>Actinomycetota</taxon>
        <taxon>Actinomycetes</taxon>
        <taxon>Streptosporangiales</taxon>
        <taxon>Streptosporangiaceae</taxon>
        <taxon>Nonomuraea</taxon>
    </lineage>
</organism>
<accession>A0A5S4FW37</accession>
<evidence type="ECO:0000256" key="2">
    <source>
        <dbReference type="ARBA" id="ARBA00023082"/>
    </source>
</evidence>
<gene>
    <name evidence="5" type="ORF">ETD85_45960</name>
</gene>
<evidence type="ECO:0000259" key="4">
    <source>
        <dbReference type="Pfam" id="PF04542"/>
    </source>
</evidence>
<dbReference type="RefSeq" id="WP_138696159.1">
    <property type="nucleotide sequence ID" value="NZ_JBHSAZ010000089.1"/>
</dbReference>
<dbReference type="PANTHER" id="PTHR43133:SF51">
    <property type="entry name" value="RNA POLYMERASE SIGMA FACTOR"/>
    <property type="match status" value="1"/>
</dbReference>
<keyword evidence="1" id="KW-0805">Transcription regulation</keyword>
<dbReference type="InterPro" id="IPR036388">
    <property type="entry name" value="WH-like_DNA-bd_sf"/>
</dbReference>
<dbReference type="Gene3D" id="1.10.1740.10">
    <property type="match status" value="1"/>
</dbReference>
<keyword evidence="3" id="KW-0804">Transcription</keyword>
<dbReference type="SUPFAM" id="SSF88946">
    <property type="entry name" value="Sigma2 domain of RNA polymerase sigma factors"/>
    <property type="match status" value="1"/>
</dbReference>
<dbReference type="EMBL" id="VCKX01000234">
    <property type="protein sequence ID" value="TMR24858.1"/>
    <property type="molecule type" value="Genomic_DNA"/>
</dbReference>
<dbReference type="InterPro" id="IPR039425">
    <property type="entry name" value="RNA_pol_sigma-70-like"/>
</dbReference>
<dbReference type="InterPro" id="IPR013325">
    <property type="entry name" value="RNA_pol_sigma_r2"/>
</dbReference>
<dbReference type="InterPro" id="IPR007627">
    <property type="entry name" value="RNA_pol_sigma70_r2"/>
</dbReference>
<protein>
    <submittedName>
        <fullName evidence="5">Sigma-70 family RNA polymerase sigma factor</fullName>
    </submittedName>
</protein>
<dbReference type="OrthoDB" id="8611574at2"/>
<dbReference type="NCBIfam" id="TIGR02937">
    <property type="entry name" value="sigma70-ECF"/>
    <property type="match status" value="1"/>
</dbReference>
<dbReference type="GO" id="GO:0016987">
    <property type="term" value="F:sigma factor activity"/>
    <property type="evidence" value="ECO:0007669"/>
    <property type="project" value="UniProtKB-KW"/>
</dbReference>
<dbReference type="Pfam" id="PF04542">
    <property type="entry name" value="Sigma70_r2"/>
    <property type="match status" value="1"/>
</dbReference>
<dbReference type="InterPro" id="IPR014284">
    <property type="entry name" value="RNA_pol_sigma-70_dom"/>
</dbReference>
<dbReference type="GO" id="GO:0006352">
    <property type="term" value="P:DNA-templated transcription initiation"/>
    <property type="evidence" value="ECO:0007669"/>
    <property type="project" value="InterPro"/>
</dbReference>